<organism evidence="1 2">
    <name type="scientific">Novipirellula rosea</name>
    <dbReference type="NCBI Taxonomy" id="1031540"/>
    <lineage>
        <taxon>Bacteria</taxon>
        <taxon>Pseudomonadati</taxon>
        <taxon>Planctomycetota</taxon>
        <taxon>Planctomycetia</taxon>
        <taxon>Pirellulales</taxon>
        <taxon>Pirellulaceae</taxon>
        <taxon>Novipirellula</taxon>
    </lineage>
</organism>
<proteinExistence type="predicted"/>
<dbReference type="SUPFAM" id="SSF52266">
    <property type="entry name" value="SGNH hydrolase"/>
    <property type="match status" value="1"/>
</dbReference>
<comment type="caution">
    <text evidence="1">The sequence shown here is derived from an EMBL/GenBank/DDBJ whole genome shotgun (WGS) entry which is preliminary data.</text>
</comment>
<sequence>MNAPYAKRIVAKWLLGALFGTFLIAFTSPLFVRSYVPSRLDPLRGVVVLQSGHLYRWRSEGYATTAIGPHGMPGRTSLGETKPLPETKSAGVIRIAIWGDSQAEGVGVADEQKLHRQIERIAEQSKQTIVALPLARSGDDAADWLAQIPRVEEALSIDMHVILVAEMVDLEAATAAIDESPEVDPKQLAAQNRIASNVPAFVIQAVRRVLRTPDDTPRKLRFSVGPIKSEPQPAAIPVTQKTDWHTVMQTIRSASDRPILLLYSPRIQRKSLTSIVVDDDQPTGSDLAKIKQAAQAAEIRLHDVTEQLVDSAENNQWPHGFHNGIIMQGHLNVTGYAIIASEIVSEIELFDFPVH</sequence>
<protein>
    <recommendedName>
        <fullName evidence="3">SGNH hydrolase-type esterase domain-containing protein</fullName>
    </recommendedName>
</protein>
<keyword evidence="2" id="KW-1185">Reference proteome</keyword>
<dbReference type="InterPro" id="IPR036514">
    <property type="entry name" value="SGNH_hydro_sf"/>
</dbReference>
<reference evidence="2" key="1">
    <citation type="journal article" date="2019" name="Int. J. Syst. Evol. Microbiol.">
        <title>The Global Catalogue of Microorganisms (GCM) 10K type strain sequencing project: providing services to taxonomists for standard genome sequencing and annotation.</title>
        <authorList>
            <consortium name="The Broad Institute Genomics Platform"/>
            <consortium name="The Broad Institute Genome Sequencing Center for Infectious Disease"/>
            <person name="Wu L."/>
            <person name="Ma J."/>
        </authorList>
    </citation>
    <scope>NUCLEOTIDE SEQUENCE [LARGE SCALE GENOMIC DNA]</scope>
    <source>
        <strain evidence="2">JCM 17759</strain>
    </source>
</reference>
<dbReference type="Proteomes" id="UP001500840">
    <property type="component" value="Unassembled WGS sequence"/>
</dbReference>
<dbReference type="Gene3D" id="3.40.50.1110">
    <property type="entry name" value="SGNH hydrolase"/>
    <property type="match status" value="1"/>
</dbReference>
<dbReference type="EMBL" id="BAABGA010000029">
    <property type="protein sequence ID" value="GAA4453017.1"/>
    <property type="molecule type" value="Genomic_DNA"/>
</dbReference>
<evidence type="ECO:0008006" key="3">
    <source>
        <dbReference type="Google" id="ProtNLM"/>
    </source>
</evidence>
<dbReference type="RefSeq" id="WP_345322122.1">
    <property type="nucleotide sequence ID" value="NZ_BAABGA010000029.1"/>
</dbReference>
<gene>
    <name evidence="1" type="ORF">GCM10023156_23300</name>
</gene>
<evidence type="ECO:0000313" key="2">
    <source>
        <dbReference type="Proteomes" id="UP001500840"/>
    </source>
</evidence>
<evidence type="ECO:0000313" key="1">
    <source>
        <dbReference type="EMBL" id="GAA4453017.1"/>
    </source>
</evidence>
<name>A0ABP8MPQ0_9BACT</name>
<accession>A0ABP8MPQ0</accession>